<protein>
    <submittedName>
        <fullName evidence="1">Uncharacterized protein</fullName>
    </submittedName>
</protein>
<proteinExistence type="predicted"/>
<reference evidence="1" key="2">
    <citation type="journal article" date="2015" name="Fish Shellfish Immunol.">
        <title>Early steps in the European eel (Anguilla anguilla)-Vibrio vulnificus interaction in the gills: Role of the RtxA13 toxin.</title>
        <authorList>
            <person name="Callol A."/>
            <person name="Pajuelo D."/>
            <person name="Ebbesson L."/>
            <person name="Teles M."/>
            <person name="MacKenzie S."/>
            <person name="Amaro C."/>
        </authorList>
    </citation>
    <scope>NUCLEOTIDE SEQUENCE</scope>
</reference>
<accession>A0A0E9XUC5</accession>
<organism evidence="1">
    <name type="scientific">Anguilla anguilla</name>
    <name type="common">European freshwater eel</name>
    <name type="synonym">Muraena anguilla</name>
    <dbReference type="NCBI Taxonomy" id="7936"/>
    <lineage>
        <taxon>Eukaryota</taxon>
        <taxon>Metazoa</taxon>
        <taxon>Chordata</taxon>
        <taxon>Craniata</taxon>
        <taxon>Vertebrata</taxon>
        <taxon>Euteleostomi</taxon>
        <taxon>Actinopterygii</taxon>
        <taxon>Neopterygii</taxon>
        <taxon>Teleostei</taxon>
        <taxon>Anguilliformes</taxon>
        <taxon>Anguillidae</taxon>
        <taxon>Anguilla</taxon>
    </lineage>
</organism>
<dbReference type="EMBL" id="GBXM01002551">
    <property type="protein sequence ID" value="JAI06027.1"/>
    <property type="molecule type" value="Transcribed_RNA"/>
</dbReference>
<name>A0A0E9XUC5_ANGAN</name>
<dbReference type="AlphaFoldDB" id="A0A0E9XUC5"/>
<reference evidence="1" key="1">
    <citation type="submission" date="2014-11" db="EMBL/GenBank/DDBJ databases">
        <authorList>
            <person name="Amaro Gonzalez C."/>
        </authorList>
    </citation>
    <scope>NUCLEOTIDE SEQUENCE</scope>
</reference>
<evidence type="ECO:0000313" key="1">
    <source>
        <dbReference type="EMBL" id="JAI06027.1"/>
    </source>
</evidence>
<sequence>MHRKYLSSLVYNHVRSNTLYIFAIL</sequence>